<evidence type="ECO:0000256" key="2">
    <source>
        <dbReference type="ARBA" id="ARBA00023002"/>
    </source>
</evidence>
<dbReference type="InterPro" id="IPR020904">
    <property type="entry name" value="Sc_DH/Rdtase_CS"/>
</dbReference>
<dbReference type="InterPro" id="IPR036291">
    <property type="entry name" value="NAD(P)-bd_dom_sf"/>
</dbReference>
<comment type="similarity">
    <text evidence="1 3">Belongs to the short-chain dehydrogenases/reductases (SDR) family.</text>
</comment>
<dbReference type="InterPro" id="IPR057326">
    <property type="entry name" value="KR_dom"/>
</dbReference>
<dbReference type="InterPro" id="IPR002347">
    <property type="entry name" value="SDR_fam"/>
</dbReference>
<dbReference type="SUPFAM" id="SSF51735">
    <property type="entry name" value="NAD(P)-binding Rossmann-fold domains"/>
    <property type="match status" value="1"/>
</dbReference>
<gene>
    <name evidence="5" type="ORF">JGU71_23930</name>
</gene>
<dbReference type="PRINTS" id="PR00080">
    <property type="entry name" value="SDRFAMILY"/>
</dbReference>
<dbReference type="PANTHER" id="PTHR24322">
    <property type="entry name" value="PKSB"/>
    <property type="match status" value="1"/>
</dbReference>
<evidence type="ECO:0000256" key="1">
    <source>
        <dbReference type="ARBA" id="ARBA00006484"/>
    </source>
</evidence>
<dbReference type="Pfam" id="PF00106">
    <property type="entry name" value="adh_short"/>
    <property type="match status" value="1"/>
</dbReference>
<dbReference type="FunFam" id="3.40.50.720:FF:000084">
    <property type="entry name" value="Short-chain dehydrogenase reductase"/>
    <property type="match status" value="1"/>
</dbReference>
<dbReference type="PRINTS" id="PR00081">
    <property type="entry name" value="GDHRDH"/>
</dbReference>
<dbReference type="EMBL" id="JAEMNV010000009">
    <property type="protein sequence ID" value="MBJ8341940.1"/>
    <property type="molecule type" value="Genomic_DNA"/>
</dbReference>
<dbReference type="PANTHER" id="PTHR24322:SF736">
    <property type="entry name" value="RETINOL DEHYDROGENASE 10"/>
    <property type="match status" value="1"/>
</dbReference>
<accession>A0A934U5V9</accession>
<dbReference type="CDD" id="cd05233">
    <property type="entry name" value="SDR_c"/>
    <property type="match status" value="1"/>
</dbReference>
<dbReference type="Proteomes" id="UP000655868">
    <property type="component" value="Unassembled WGS sequence"/>
</dbReference>
<comment type="caution">
    <text evidence="5">The sequence shown here is derived from an EMBL/GenBank/DDBJ whole genome shotgun (WGS) entry which is preliminary data.</text>
</comment>
<evidence type="ECO:0000256" key="3">
    <source>
        <dbReference type="RuleBase" id="RU000363"/>
    </source>
</evidence>
<organism evidence="5 6">
    <name type="scientific">Antrihabitans stalagmiti</name>
    <dbReference type="NCBI Taxonomy" id="2799499"/>
    <lineage>
        <taxon>Bacteria</taxon>
        <taxon>Bacillati</taxon>
        <taxon>Actinomycetota</taxon>
        <taxon>Actinomycetes</taxon>
        <taxon>Mycobacteriales</taxon>
        <taxon>Nocardiaceae</taxon>
        <taxon>Antrihabitans</taxon>
    </lineage>
</organism>
<proteinExistence type="inferred from homology"/>
<reference evidence="5" key="1">
    <citation type="submission" date="2020-12" db="EMBL/GenBank/DDBJ databases">
        <title>Antrihabitans popcorni sp. nov. and Antrihabitans auranticaus sp. nov., isolated from a larva cave.</title>
        <authorList>
            <person name="Lee S.D."/>
            <person name="Kim I.S."/>
        </authorList>
    </citation>
    <scope>NUCLEOTIDE SEQUENCE</scope>
    <source>
        <strain evidence="5">YC3-6</strain>
    </source>
</reference>
<dbReference type="GO" id="GO:0016616">
    <property type="term" value="F:oxidoreductase activity, acting on the CH-OH group of donors, NAD or NADP as acceptor"/>
    <property type="evidence" value="ECO:0007669"/>
    <property type="project" value="TreeGrafter"/>
</dbReference>
<dbReference type="AlphaFoldDB" id="A0A934U5V9"/>
<dbReference type="RefSeq" id="WP_199707067.1">
    <property type="nucleotide sequence ID" value="NZ_JAEMNV010000009.1"/>
</dbReference>
<evidence type="ECO:0000313" key="5">
    <source>
        <dbReference type="EMBL" id="MBJ8341940.1"/>
    </source>
</evidence>
<protein>
    <submittedName>
        <fullName evidence="5">SDR family NAD(P)-dependent oxidoreductase</fullName>
    </submittedName>
</protein>
<evidence type="ECO:0000259" key="4">
    <source>
        <dbReference type="SMART" id="SM00822"/>
    </source>
</evidence>
<evidence type="ECO:0000313" key="6">
    <source>
        <dbReference type="Proteomes" id="UP000655868"/>
    </source>
</evidence>
<keyword evidence="6" id="KW-1185">Reference proteome</keyword>
<feature type="domain" description="Ketoreductase" evidence="4">
    <location>
        <begin position="8"/>
        <end position="188"/>
    </location>
</feature>
<dbReference type="PROSITE" id="PS00061">
    <property type="entry name" value="ADH_SHORT"/>
    <property type="match status" value="1"/>
</dbReference>
<dbReference type="SMART" id="SM00822">
    <property type="entry name" value="PKS_KR"/>
    <property type="match status" value="1"/>
</dbReference>
<dbReference type="NCBIfam" id="NF005878">
    <property type="entry name" value="PRK07825.1"/>
    <property type="match status" value="1"/>
</dbReference>
<dbReference type="Gene3D" id="3.40.50.720">
    <property type="entry name" value="NAD(P)-binding Rossmann-like Domain"/>
    <property type="match status" value="1"/>
</dbReference>
<sequence length="285" mass="29635">MRKTLAGKRIAITGGARGIGRSTAEAFAAAGASVVIGDIDAVQVEKTAAAIAETSGAQVLGLALDVTDVASFEAFLDTSSEEFGELDALVNNAGIMPTGSFLDESIELADRQLAINTRGVIIGSKLAGRRFAERGNGHIVNVASILGLLSPPGAATYCATKHAVVGLGEALHQELEPLGVAVSTICPSFVNTELIDGLSPNWLARRIGFIEPGDVADSILDAVASGRGGQRIVPTSTGLAAKLLFPLPEDLRNRISRLLGGHDTVAKADIEKRRAYIESVELQSR</sequence>
<keyword evidence="2" id="KW-0560">Oxidoreductase</keyword>
<name>A0A934U5V9_9NOCA</name>